<proteinExistence type="predicted"/>
<comment type="caution">
    <text evidence="1">The sequence shown here is derived from an EMBL/GenBank/DDBJ whole genome shotgun (WGS) entry which is preliminary data.</text>
</comment>
<dbReference type="PANTHER" id="PTHR34365:SF7">
    <property type="entry name" value="GLYCINE-RICH DOMAIN-CONTAINING PROTEIN 1"/>
    <property type="match status" value="1"/>
</dbReference>
<gene>
    <name evidence="1" type="ORF">MGAL_10B055191</name>
</gene>
<dbReference type="EMBL" id="UYJE01003541">
    <property type="protein sequence ID" value="VDI20123.1"/>
    <property type="molecule type" value="Genomic_DNA"/>
</dbReference>
<reference evidence="1" key="1">
    <citation type="submission" date="2018-11" db="EMBL/GenBank/DDBJ databases">
        <authorList>
            <person name="Alioto T."/>
            <person name="Alioto T."/>
        </authorList>
    </citation>
    <scope>NUCLEOTIDE SEQUENCE</scope>
</reference>
<organism evidence="1 2">
    <name type="scientific">Mytilus galloprovincialis</name>
    <name type="common">Mediterranean mussel</name>
    <dbReference type="NCBI Taxonomy" id="29158"/>
    <lineage>
        <taxon>Eukaryota</taxon>
        <taxon>Metazoa</taxon>
        <taxon>Spiralia</taxon>
        <taxon>Lophotrochozoa</taxon>
        <taxon>Mollusca</taxon>
        <taxon>Bivalvia</taxon>
        <taxon>Autobranchia</taxon>
        <taxon>Pteriomorphia</taxon>
        <taxon>Mytilida</taxon>
        <taxon>Mytiloidea</taxon>
        <taxon>Mytilidae</taxon>
        <taxon>Mytilinae</taxon>
        <taxon>Mytilus</taxon>
    </lineage>
</organism>
<dbReference type="Proteomes" id="UP000596742">
    <property type="component" value="Unassembled WGS sequence"/>
</dbReference>
<dbReference type="PANTHER" id="PTHR34365">
    <property type="entry name" value="ENOLASE (DUF1399)"/>
    <property type="match status" value="1"/>
</dbReference>
<dbReference type="AlphaFoldDB" id="A0A8B6DKU8"/>
<dbReference type="Pfam" id="PF07173">
    <property type="entry name" value="GRDP-like"/>
    <property type="match status" value="1"/>
</dbReference>
<evidence type="ECO:0000313" key="1">
    <source>
        <dbReference type="EMBL" id="VDI20123.1"/>
    </source>
</evidence>
<evidence type="ECO:0000313" key="2">
    <source>
        <dbReference type="Proteomes" id="UP000596742"/>
    </source>
</evidence>
<keyword evidence="2" id="KW-1185">Reference proteome</keyword>
<protein>
    <submittedName>
        <fullName evidence="1">Uncharacterized protein</fullName>
    </submittedName>
</protein>
<dbReference type="OrthoDB" id="2684236at2759"/>
<name>A0A8B6DKU8_MYTGA</name>
<dbReference type="InterPro" id="IPR009836">
    <property type="entry name" value="GRDP-like"/>
</dbReference>
<sequence length="297" mass="35121">MTSNLVYEDIKFDVDLVDAAKKQVEFLHLVDKEGNLYEGNLVTQAIFRYEKFWLPLLNANNNDRRRVAVPLDICWIWHCHMLSPLSYARNCYTLFGNLNNKIMVGQDRSDGLVFTEQLWKQMYPNAPFCNKDPMSFDIPSDYVSCLNYDLEAAVYRQRVFYYQVSFPHCTDNKFLENSIIRYKKFLHMKRSYPDSFIVPCFDIDFIWHSHLRNPLSYKSDTMLICGEHFGHDDSVNDRTEGSKLCQSMNETQIMWEEMYKERFTNIASMYRGLPPNGKLKNNSKDLVFQSCKKNCFH</sequence>
<accession>A0A8B6DKU8</accession>